<comment type="subcellular location">
    <subcellularLocation>
        <location evidence="1">Membrane</location>
        <topology evidence="1">Multi-pass membrane protein</topology>
    </subcellularLocation>
</comment>
<dbReference type="GO" id="GO:0016020">
    <property type="term" value="C:membrane"/>
    <property type="evidence" value="ECO:0007669"/>
    <property type="project" value="UniProtKB-SubCell"/>
</dbReference>
<feature type="compositionally biased region" description="Low complexity" evidence="6">
    <location>
        <begin position="326"/>
        <end position="337"/>
    </location>
</feature>
<feature type="transmembrane region" description="Helical" evidence="7">
    <location>
        <begin position="38"/>
        <end position="57"/>
    </location>
</feature>
<dbReference type="AlphaFoldDB" id="A0AAJ0HC87"/>
<comment type="caution">
    <text evidence="9">The sequence shown here is derived from an EMBL/GenBank/DDBJ whole genome shotgun (WGS) entry which is preliminary data.</text>
</comment>
<dbReference type="InterPro" id="IPR052337">
    <property type="entry name" value="SAT4-like"/>
</dbReference>
<dbReference type="PANTHER" id="PTHR33048:SF42">
    <property type="entry name" value="INTEGRAL MEMBRANE PROTEIN"/>
    <property type="match status" value="1"/>
</dbReference>
<reference evidence="9" key="1">
    <citation type="journal article" date="2023" name="Mol. Phylogenet. Evol.">
        <title>Genome-scale phylogeny and comparative genomics of the fungal order Sordariales.</title>
        <authorList>
            <person name="Hensen N."/>
            <person name="Bonometti L."/>
            <person name="Westerberg I."/>
            <person name="Brannstrom I.O."/>
            <person name="Guillou S."/>
            <person name="Cros-Aarteil S."/>
            <person name="Calhoun S."/>
            <person name="Haridas S."/>
            <person name="Kuo A."/>
            <person name="Mondo S."/>
            <person name="Pangilinan J."/>
            <person name="Riley R."/>
            <person name="LaButti K."/>
            <person name="Andreopoulos B."/>
            <person name="Lipzen A."/>
            <person name="Chen C."/>
            <person name="Yan M."/>
            <person name="Daum C."/>
            <person name="Ng V."/>
            <person name="Clum A."/>
            <person name="Steindorff A."/>
            <person name="Ohm R.A."/>
            <person name="Martin F."/>
            <person name="Silar P."/>
            <person name="Natvig D.O."/>
            <person name="Lalanne C."/>
            <person name="Gautier V."/>
            <person name="Ament-Velasquez S.L."/>
            <person name="Kruys A."/>
            <person name="Hutchinson M.I."/>
            <person name="Powell A.J."/>
            <person name="Barry K."/>
            <person name="Miller A.N."/>
            <person name="Grigoriev I.V."/>
            <person name="Debuchy R."/>
            <person name="Gladieux P."/>
            <person name="Hiltunen Thoren M."/>
            <person name="Johannesson H."/>
        </authorList>
    </citation>
    <scope>NUCLEOTIDE SEQUENCE</scope>
    <source>
        <strain evidence="9">CBS 955.72</strain>
    </source>
</reference>
<feature type="transmembrane region" description="Helical" evidence="7">
    <location>
        <begin position="6"/>
        <end position="26"/>
    </location>
</feature>
<keyword evidence="10" id="KW-1185">Reference proteome</keyword>
<comment type="similarity">
    <text evidence="5">Belongs to the SAT4 family.</text>
</comment>
<accession>A0AAJ0HC87</accession>
<dbReference type="PANTHER" id="PTHR33048">
    <property type="entry name" value="PTH11-LIKE INTEGRAL MEMBRANE PROTEIN (AFU_ORTHOLOGUE AFUA_5G11245)"/>
    <property type="match status" value="1"/>
</dbReference>
<evidence type="ECO:0000256" key="1">
    <source>
        <dbReference type="ARBA" id="ARBA00004141"/>
    </source>
</evidence>
<evidence type="ECO:0000256" key="4">
    <source>
        <dbReference type="ARBA" id="ARBA00023136"/>
    </source>
</evidence>
<feature type="transmembrane region" description="Helical" evidence="7">
    <location>
        <begin position="115"/>
        <end position="136"/>
    </location>
</feature>
<keyword evidence="4 7" id="KW-0472">Membrane</keyword>
<feature type="transmembrane region" description="Helical" evidence="7">
    <location>
        <begin position="196"/>
        <end position="214"/>
    </location>
</feature>
<dbReference type="InterPro" id="IPR049326">
    <property type="entry name" value="Rhodopsin_dom_fungi"/>
</dbReference>
<evidence type="ECO:0000313" key="9">
    <source>
        <dbReference type="EMBL" id="KAK3346932.1"/>
    </source>
</evidence>
<reference evidence="9" key="2">
    <citation type="submission" date="2023-06" db="EMBL/GenBank/DDBJ databases">
        <authorList>
            <consortium name="Lawrence Berkeley National Laboratory"/>
            <person name="Haridas S."/>
            <person name="Hensen N."/>
            <person name="Bonometti L."/>
            <person name="Westerberg I."/>
            <person name="Brannstrom I.O."/>
            <person name="Guillou S."/>
            <person name="Cros-Aarteil S."/>
            <person name="Calhoun S."/>
            <person name="Kuo A."/>
            <person name="Mondo S."/>
            <person name="Pangilinan J."/>
            <person name="Riley R."/>
            <person name="Labutti K."/>
            <person name="Andreopoulos B."/>
            <person name="Lipzen A."/>
            <person name="Chen C."/>
            <person name="Yanf M."/>
            <person name="Daum C."/>
            <person name="Ng V."/>
            <person name="Clum A."/>
            <person name="Steindorff A."/>
            <person name="Ohm R."/>
            <person name="Martin F."/>
            <person name="Silar P."/>
            <person name="Natvig D."/>
            <person name="Lalanne C."/>
            <person name="Gautier V."/>
            <person name="Ament-Velasquez S.L."/>
            <person name="Kruys A."/>
            <person name="Hutchinson M.I."/>
            <person name="Powell A.J."/>
            <person name="Barry K."/>
            <person name="Miller A.N."/>
            <person name="Grigoriev I.V."/>
            <person name="Debuchy R."/>
            <person name="Gladieux P."/>
            <person name="Thoren M.H."/>
            <person name="Johannesson H."/>
        </authorList>
    </citation>
    <scope>NUCLEOTIDE SEQUENCE</scope>
    <source>
        <strain evidence="9">CBS 955.72</strain>
    </source>
</reference>
<evidence type="ECO:0000256" key="6">
    <source>
        <dbReference type="SAM" id="MobiDB-lite"/>
    </source>
</evidence>
<protein>
    <recommendedName>
        <fullName evidence="8">Rhodopsin domain-containing protein</fullName>
    </recommendedName>
</protein>
<feature type="region of interest" description="Disordered" evidence="6">
    <location>
        <begin position="314"/>
        <end position="341"/>
    </location>
</feature>
<evidence type="ECO:0000313" key="10">
    <source>
        <dbReference type="Proteomes" id="UP001275084"/>
    </source>
</evidence>
<feature type="compositionally biased region" description="Basic and acidic residues" evidence="6">
    <location>
        <begin position="314"/>
        <end position="325"/>
    </location>
</feature>
<evidence type="ECO:0000256" key="7">
    <source>
        <dbReference type="SAM" id="Phobius"/>
    </source>
</evidence>
<dbReference type="Proteomes" id="UP001275084">
    <property type="component" value="Unassembled WGS sequence"/>
</dbReference>
<dbReference type="EMBL" id="JAUIQD010000006">
    <property type="protein sequence ID" value="KAK3346932.1"/>
    <property type="molecule type" value="Genomic_DNA"/>
</dbReference>
<keyword evidence="3 7" id="KW-1133">Transmembrane helix</keyword>
<gene>
    <name evidence="9" type="ORF">B0T25DRAFT_625131</name>
</gene>
<organism evidence="9 10">
    <name type="scientific">Lasiosphaeria hispida</name>
    <dbReference type="NCBI Taxonomy" id="260671"/>
    <lineage>
        <taxon>Eukaryota</taxon>
        <taxon>Fungi</taxon>
        <taxon>Dikarya</taxon>
        <taxon>Ascomycota</taxon>
        <taxon>Pezizomycotina</taxon>
        <taxon>Sordariomycetes</taxon>
        <taxon>Sordariomycetidae</taxon>
        <taxon>Sordariales</taxon>
        <taxon>Lasiosphaeriaceae</taxon>
        <taxon>Lasiosphaeria</taxon>
    </lineage>
</organism>
<feature type="transmembrane region" description="Helical" evidence="7">
    <location>
        <begin position="161"/>
        <end position="184"/>
    </location>
</feature>
<evidence type="ECO:0000256" key="2">
    <source>
        <dbReference type="ARBA" id="ARBA00022692"/>
    </source>
</evidence>
<feature type="domain" description="Rhodopsin" evidence="8">
    <location>
        <begin position="22"/>
        <end position="259"/>
    </location>
</feature>
<evidence type="ECO:0000259" key="8">
    <source>
        <dbReference type="Pfam" id="PF20684"/>
    </source>
</evidence>
<proteinExistence type="inferred from homology"/>
<feature type="transmembrane region" description="Helical" evidence="7">
    <location>
        <begin position="77"/>
        <end position="95"/>
    </location>
</feature>
<feature type="transmembrane region" description="Helical" evidence="7">
    <location>
        <begin position="234"/>
        <end position="258"/>
    </location>
</feature>
<dbReference type="Pfam" id="PF20684">
    <property type="entry name" value="Fung_rhodopsin"/>
    <property type="match status" value="1"/>
</dbReference>
<keyword evidence="2 7" id="KW-0812">Transmembrane</keyword>
<name>A0AAJ0HC87_9PEZI</name>
<evidence type="ECO:0000256" key="3">
    <source>
        <dbReference type="ARBA" id="ARBA00022989"/>
    </source>
</evidence>
<evidence type="ECO:0000256" key="5">
    <source>
        <dbReference type="ARBA" id="ARBA00038359"/>
    </source>
</evidence>
<sequence>MGPVMRVACWVLVGTSGLFLGLRIYCKSLKKRGLWWDDYLLVAAWFALIADVSVNTVNLSLGFGMHTLDIDPPNLPTIGLLSHLSGSLAIFGAVWSKTSFGMTMLRITEKGTKAAVWFIIVSMNLAMSINVLTTWIECNPIPKGWDKTINGICWDPKVNTYFGVFAAVYSGLMDIVLALLPWVIIWKLQMRRKEKIGIAVAMSMGVFAGCAAFIKSSKIPLVLAGDFTYEGYDLVIWGVAEVSITIIAASIPLLRVLFREVRSLTQRKYGAQIESVTNDTYQRKSYEAGALRRTSTVVVTADYYPWKLDFDPSSHPSTIREDDRSSYSSSSPQKPSSGRIWQTQEITVQYHQRGAGDGMGRMV</sequence>